<sequence>MTKKPVKAGALRLVLLGAVTSLVLAGCGNDTTPDDGSTPSAGASTSPGADDGSSSGTGDGTGNGKAGGRGSGTSSGSPGASPSTPGSTDGSSTDATDPTDSSTGTTGDGSGAGLEMPEAPEETVDSLSELLEPVGSAPLVSTPLPRAAQAQGRLVARFPTVLRPVRSSRVESSAISPSAGRLQVSLVASSALSPEQLLVAYRARLAARGLVELSTPVTDPGSVAAAFRRGRSTVTITATGAGARTSYVVHATLHTGGE</sequence>
<feature type="region of interest" description="Disordered" evidence="1">
    <location>
        <begin position="25"/>
        <end position="126"/>
    </location>
</feature>
<dbReference type="EMBL" id="SDWT01000001">
    <property type="protein sequence ID" value="RYB94912.1"/>
    <property type="molecule type" value="Genomic_DNA"/>
</dbReference>
<dbReference type="RefSeq" id="WP_129400257.1">
    <property type="nucleotide sequence ID" value="NZ_SDWT01000001.1"/>
</dbReference>
<feature type="signal peptide" evidence="2">
    <location>
        <begin position="1"/>
        <end position="25"/>
    </location>
</feature>
<proteinExistence type="predicted"/>
<feature type="chain" id="PRO_5020700448" evidence="2">
    <location>
        <begin position="26"/>
        <end position="258"/>
    </location>
</feature>
<evidence type="ECO:0000313" key="3">
    <source>
        <dbReference type="EMBL" id="RYB94912.1"/>
    </source>
</evidence>
<comment type="caution">
    <text evidence="3">The sequence shown here is derived from an EMBL/GenBank/DDBJ whole genome shotgun (WGS) entry which is preliminary data.</text>
</comment>
<organism evidence="3 4">
    <name type="scientific">Nocardioides oleivorans</name>
    <dbReference type="NCBI Taxonomy" id="273676"/>
    <lineage>
        <taxon>Bacteria</taxon>
        <taxon>Bacillati</taxon>
        <taxon>Actinomycetota</taxon>
        <taxon>Actinomycetes</taxon>
        <taxon>Propionibacteriales</taxon>
        <taxon>Nocardioidaceae</taxon>
        <taxon>Nocardioides</taxon>
    </lineage>
</organism>
<reference evidence="3 4" key="1">
    <citation type="submission" date="2019-01" db="EMBL/GenBank/DDBJ databases">
        <title>Novel species of Nocardioides.</title>
        <authorList>
            <person name="Liu Q."/>
            <person name="Xin Y.-H."/>
        </authorList>
    </citation>
    <scope>NUCLEOTIDE SEQUENCE [LARGE SCALE GENOMIC DNA]</scope>
    <source>
        <strain evidence="3 4">CGMCC 4.6882</strain>
    </source>
</reference>
<feature type="compositionally biased region" description="Low complexity" evidence="1">
    <location>
        <begin position="35"/>
        <end position="54"/>
    </location>
</feature>
<dbReference type="Proteomes" id="UP000294071">
    <property type="component" value="Unassembled WGS sequence"/>
</dbReference>
<keyword evidence="4" id="KW-1185">Reference proteome</keyword>
<dbReference type="AlphaFoldDB" id="A0A4V1RL86"/>
<feature type="compositionally biased region" description="Gly residues" evidence="1">
    <location>
        <begin position="55"/>
        <end position="73"/>
    </location>
</feature>
<feature type="compositionally biased region" description="Low complexity" evidence="1">
    <location>
        <begin position="74"/>
        <end position="105"/>
    </location>
</feature>
<accession>A0A4V1RL86</accession>
<dbReference type="OrthoDB" id="3789530at2"/>
<evidence type="ECO:0000313" key="4">
    <source>
        <dbReference type="Proteomes" id="UP000294071"/>
    </source>
</evidence>
<evidence type="ECO:0000256" key="1">
    <source>
        <dbReference type="SAM" id="MobiDB-lite"/>
    </source>
</evidence>
<gene>
    <name evidence="3" type="ORF">EUA93_11465</name>
</gene>
<name>A0A4V1RL86_9ACTN</name>
<dbReference type="PROSITE" id="PS51257">
    <property type="entry name" value="PROKAR_LIPOPROTEIN"/>
    <property type="match status" value="1"/>
</dbReference>
<keyword evidence="2" id="KW-0732">Signal</keyword>
<protein>
    <submittedName>
        <fullName evidence="3">Uncharacterized protein</fullName>
    </submittedName>
</protein>
<evidence type="ECO:0000256" key="2">
    <source>
        <dbReference type="SAM" id="SignalP"/>
    </source>
</evidence>